<protein>
    <submittedName>
        <fullName evidence="2">Uncharacterized protein</fullName>
    </submittedName>
</protein>
<dbReference type="AlphaFoldDB" id="A0A9D5A108"/>
<gene>
    <name evidence="2" type="ORF">KIW84_076375</name>
</gene>
<dbReference type="Proteomes" id="UP001058974">
    <property type="component" value="Chromosome 7"/>
</dbReference>
<name>A0A9D5A108_PEA</name>
<reference evidence="2 3" key="1">
    <citation type="journal article" date="2022" name="Nat. Genet.">
        <title>Improved pea reference genome and pan-genome highlight genomic features and evolutionary characteristics.</title>
        <authorList>
            <person name="Yang T."/>
            <person name="Liu R."/>
            <person name="Luo Y."/>
            <person name="Hu S."/>
            <person name="Wang D."/>
            <person name="Wang C."/>
            <person name="Pandey M.K."/>
            <person name="Ge S."/>
            <person name="Xu Q."/>
            <person name="Li N."/>
            <person name="Li G."/>
            <person name="Huang Y."/>
            <person name="Saxena R.K."/>
            <person name="Ji Y."/>
            <person name="Li M."/>
            <person name="Yan X."/>
            <person name="He Y."/>
            <person name="Liu Y."/>
            <person name="Wang X."/>
            <person name="Xiang C."/>
            <person name="Varshney R.K."/>
            <person name="Ding H."/>
            <person name="Gao S."/>
            <person name="Zong X."/>
        </authorList>
    </citation>
    <scope>NUCLEOTIDE SEQUENCE [LARGE SCALE GENOMIC DNA]</scope>
    <source>
        <strain evidence="2 3">cv. Zhongwan 6</strain>
    </source>
</reference>
<dbReference type="InterPro" id="IPR053313">
    <property type="entry name" value="RGF"/>
</dbReference>
<accession>A0A9D5A108</accession>
<dbReference type="Gramene" id="Psat07G0637500-T1">
    <property type="protein sequence ID" value="KAI5391536.1"/>
    <property type="gene ID" value="KIW84_076375"/>
</dbReference>
<comment type="caution">
    <text evidence="2">The sequence shown here is derived from an EMBL/GenBank/DDBJ whole genome shotgun (WGS) entry which is preliminary data.</text>
</comment>
<feature type="region of interest" description="Disordered" evidence="1">
    <location>
        <begin position="36"/>
        <end position="81"/>
    </location>
</feature>
<evidence type="ECO:0000313" key="2">
    <source>
        <dbReference type="EMBL" id="KAI5391536.1"/>
    </source>
</evidence>
<feature type="compositionally biased region" description="Basic residues" evidence="1">
    <location>
        <begin position="46"/>
        <end position="61"/>
    </location>
</feature>
<organism evidence="2 3">
    <name type="scientific">Pisum sativum</name>
    <name type="common">Garden pea</name>
    <name type="synonym">Lathyrus oleraceus</name>
    <dbReference type="NCBI Taxonomy" id="3888"/>
    <lineage>
        <taxon>Eukaryota</taxon>
        <taxon>Viridiplantae</taxon>
        <taxon>Streptophyta</taxon>
        <taxon>Embryophyta</taxon>
        <taxon>Tracheophyta</taxon>
        <taxon>Spermatophyta</taxon>
        <taxon>Magnoliopsida</taxon>
        <taxon>eudicotyledons</taxon>
        <taxon>Gunneridae</taxon>
        <taxon>Pentapetalae</taxon>
        <taxon>rosids</taxon>
        <taxon>fabids</taxon>
        <taxon>Fabales</taxon>
        <taxon>Fabaceae</taxon>
        <taxon>Papilionoideae</taxon>
        <taxon>50 kb inversion clade</taxon>
        <taxon>NPAAA clade</taxon>
        <taxon>Hologalegina</taxon>
        <taxon>IRL clade</taxon>
        <taxon>Fabeae</taxon>
        <taxon>Lathyrus</taxon>
    </lineage>
</organism>
<keyword evidence="3" id="KW-1185">Reference proteome</keyword>
<dbReference type="EMBL" id="JAMSHJ010000007">
    <property type="protein sequence ID" value="KAI5391536.1"/>
    <property type="molecule type" value="Genomic_DNA"/>
</dbReference>
<dbReference type="PANTHER" id="PTHR34961:SF1">
    <property type="entry name" value="ROOT MERISTEM GROWTH FACTOR 10"/>
    <property type="match status" value="1"/>
</dbReference>
<dbReference type="PANTHER" id="PTHR34961">
    <property type="entry name" value="TRANSMEMBRANE PROTEIN"/>
    <property type="match status" value="1"/>
</dbReference>
<evidence type="ECO:0000256" key="1">
    <source>
        <dbReference type="SAM" id="MobiDB-lite"/>
    </source>
</evidence>
<sequence length="81" mass="9484">MEKKFNFSLKIVEKNGFDSIQKKKVNEDDDKIKTNELVGDSENSKNRKISWRVPHKKKHSEKHPGFNLDYSPPKTHPPSHN</sequence>
<proteinExistence type="predicted"/>
<evidence type="ECO:0000313" key="3">
    <source>
        <dbReference type="Proteomes" id="UP001058974"/>
    </source>
</evidence>